<accession>A0ABQ2T9M3</accession>
<gene>
    <name evidence="1" type="ORF">GCM10010253_37950</name>
</gene>
<sequence>MPVSRAVLSWVQPRPANNVIIGAFDPAATRAGLAGFEGSALLLAGEFDRNSPPRAVAACAELFRRGAFVEQPGAGHCPWGDDPDRFVVTVASFLV</sequence>
<evidence type="ECO:0000313" key="1">
    <source>
        <dbReference type="EMBL" id="GGS59645.1"/>
    </source>
</evidence>
<dbReference type="SUPFAM" id="SSF53474">
    <property type="entry name" value="alpha/beta-Hydrolases"/>
    <property type="match status" value="1"/>
</dbReference>
<dbReference type="EMBL" id="BMSZ01000010">
    <property type="protein sequence ID" value="GGS59645.1"/>
    <property type="molecule type" value="Genomic_DNA"/>
</dbReference>
<dbReference type="InterPro" id="IPR029058">
    <property type="entry name" value="AB_hydrolase_fold"/>
</dbReference>
<proteinExistence type="predicted"/>
<keyword evidence="2" id="KW-1185">Reference proteome</keyword>
<protein>
    <recommendedName>
        <fullName evidence="3">Peptidase S33 tripeptidyl aminopeptidase-like C-terminal domain-containing protein</fullName>
    </recommendedName>
</protein>
<dbReference type="Gene3D" id="3.40.50.1820">
    <property type="entry name" value="alpha/beta hydrolase"/>
    <property type="match status" value="1"/>
</dbReference>
<evidence type="ECO:0008006" key="3">
    <source>
        <dbReference type="Google" id="ProtNLM"/>
    </source>
</evidence>
<comment type="caution">
    <text evidence="1">The sequence shown here is derived from an EMBL/GenBank/DDBJ whole genome shotgun (WGS) entry which is preliminary data.</text>
</comment>
<reference evidence="2" key="1">
    <citation type="journal article" date="2019" name="Int. J. Syst. Evol. Microbiol.">
        <title>The Global Catalogue of Microorganisms (GCM) 10K type strain sequencing project: providing services to taxonomists for standard genome sequencing and annotation.</title>
        <authorList>
            <consortium name="The Broad Institute Genomics Platform"/>
            <consortium name="The Broad Institute Genome Sequencing Center for Infectious Disease"/>
            <person name="Wu L."/>
            <person name="Ma J."/>
        </authorList>
    </citation>
    <scope>NUCLEOTIDE SEQUENCE [LARGE SCALE GENOMIC DNA]</scope>
    <source>
        <strain evidence="2">JCM 4350</strain>
    </source>
</reference>
<name>A0ABQ2T9M3_STRBA</name>
<dbReference type="Proteomes" id="UP000659767">
    <property type="component" value="Unassembled WGS sequence"/>
</dbReference>
<evidence type="ECO:0000313" key="2">
    <source>
        <dbReference type="Proteomes" id="UP000659767"/>
    </source>
</evidence>
<organism evidence="1 2">
    <name type="scientific">Streptomyces badius</name>
    <dbReference type="NCBI Taxonomy" id="1941"/>
    <lineage>
        <taxon>Bacteria</taxon>
        <taxon>Bacillati</taxon>
        <taxon>Actinomycetota</taxon>
        <taxon>Actinomycetes</taxon>
        <taxon>Kitasatosporales</taxon>
        <taxon>Streptomycetaceae</taxon>
        <taxon>Streptomyces</taxon>
    </lineage>
</organism>